<dbReference type="RefSeq" id="WP_076515828.1">
    <property type="nucleotide sequence ID" value="NZ_FTOH01000006.1"/>
</dbReference>
<dbReference type="AlphaFoldDB" id="A0A1N7MWN1"/>
<accession>A0A1N7MWN1</accession>
<evidence type="ECO:0000313" key="1">
    <source>
        <dbReference type="EMBL" id="SIS90480.1"/>
    </source>
</evidence>
<sequence length="157" mass="17148">MKVVLIFVLWLVTLSGLIAGESLSDVSSGSERFYSSELDLQVEIGADEHFMAINRLQHWNVRLMRLDGSPVAIKALTFDGGMPAHRHGLPTTPQTSVSGATAQIKGIRFSMPGVWRLTLEMSTEGVDITLGLDADLKYGQPPDFQSADFKSEGLIEL</sequence>
<dbReference type="OrthoDB" id="330101at2"/>
<gene>
    <name evidence="1" type="ORF">SAMN05421686_10629</name>
</gene>
<organism evidence="1 2">
    <name type="scientific">Thalassolituus maritimus</name>
    <dbReference type="NCBI Taxonomy" id="484498"/>
    <lineage>
        <taxon>Bacteria</taxon>
        <taxon>Pseudomonadati</taxon>
        <taxon>Pseudomonadota</taxon>
        <taxon>Gammaproteobacteria</taxon>
        <taxon>Oceanospirillales</taxon>
        <taxon>Oceanospirillaceae</taxon>
        <taxon>Thalassolituus</taxon>
    </lineage>
</organism>
<evidence type="ECO:0000313" key="2">
    <source>
        <dbReference type="Proteomes" id="UP000185639"/>
    </source>
</evidence>
<evidence type="ECO:0008006" key="3">
    <source>
        <dbReference type="Google" id="ProtNLM"/>
    </source>
</evidence>
<dbReference type="STRING" id="484498.SAMN05421686_10629"/>
<protein>
    <recommendedName>
        <fullName evidence="3">YtkA-like</fullName>
    </recommendedName>
</protein>
<proteinExistence type="predicted"/>
<keyword evidence="2" id="KW-1185">Reference proteome</keyword>
<dbReference type="Proteomes" id="UP000185639">
    <property type="component" value="Unassembled WGS sequence"/>
</dbReference>
<dbReference type="EMBL" id="FTOH01000006">
    <property type="protein sequence ID" value="SIS90480.1"/>
    <property type="molecule type" value="Genomic_DNA"/>
</dbReference>
<reference evidence="2" key="1">
    <citation type="submission" date="2017-01" db="EMBL/GenBank/DDBJ databases">
        <authorList>
            <person name="Varghese N."/>
            <person name="Submissions S."/>
        </authorList>
    </citation>
    <scope>NUCLEOTIDE SEQUENCE [LARGE SCALE GENOMIC DNA]</scope>
    <source>
        <strain evidence="2">DSM 24913</strain>
    </source>
</reference>
<name>A0A1N7MWN1_9GAMM</name>